<proteinExistence type="predicted"/>
<dbReference type="InterPro" id="IPR016032">
    <property type="entry name" value="Sig_transdc_resp-reg_C-effctor"/>
</dbReference>
<reference evidence="5 6" key="1">
    <citation type="submission" date="2020-04" db="EMBL/GenBank/DDBJ databases">
        <title>Vibrio sp. SM6, a novel species isolated from seawater.</title>
        <authorList>
            <person name="Wang X."/>
        </authorList>
    </citation>
    <scope>NUCLEOTIDE SEQUENCE [LARGE SCALE GENOMIC DNA]</scope>
    <source>
        <strain evidence="5 6">SM6</strain>
    </source>
</reference>
<dbReference type="GO" id="GO:0003677">
    <property type="term" value="F:DNA binding"/>
    <property type="evidence" value="ECO:0007669"/>
    <property type="project" value="UniProtKB-UniRule"/>
</dbReference>
<dbReference type="SUPFAM" id="SSF46894">
    <property type="entry name" value="C-terminal effector domain of the bipartite response regulators"/>
    <property type="match status" value="1"/>
</dbReference>
<keyword evidence="3" id="KW-0812">Transmembrane</keyword>
<protein>
    <recommendedName>
        <fullName evidence="4">OmpR/PhoB-type domain-containing protein</fullName>
    </recommendedName>
</protein>
<dbReference type="InterPro" id="IPR001867">
    <property type="entry name" value="OmpR/PhoB-type_DNA-bd"/>
</dbReference>
<name>A0A7X8YFZ3_9VIBR</name>
<feature type="transmembrane region" description="Helical" evidence="3">
    <location>
        <begin position="136"/>
        <end position="159"/>
    </location>
</feature>
<dbReference type="SMART" id="SM00862">
    <property type="entry name" value="Trans_reg_C"/>
    <property type="match status" value="1"/>
</dbReference>
<dbReference type="EMBL" id="JABAIK010000002">
    <property type="protein sequence ID" value="NLS11812.1"/>
    <property type="molecule type" value="Genomic_DNA"/>
</dbReference>
<accession>A0A7X8YFZ3</accession>
<keyword evidence="6" id="KW-1185">Reference proteome</keyword>
<dbReference type="RefSeq" id="WP_168834912.1">
    <property type="nucleotide sequence ID" value="NZ_JABAIK010000002.1"/>
</dbReference>
<sequence length="213" mass="24289">MSKNYLINGCVLNFSESLVIKSLGQRENLKKNQILLLKTLINAYPEIVSVDDIKEQVWGHTFISNESVTQLIKKTRTSIDDQEKTVIINHKGEGYSISSVTEQDETNQQESAALLNQSVTKGDRGENNNLSKSSHWSWLTALYFTVSIIGWVVIAMYLYKSQATFDIQKLPDLTQSHYTVVSNNEAGITLRYEDLTCRLNFESFEAWCEKNNH</sequence>
<evidence type="ECO:0000256" key="1">
    <source>
        <dbReference type="ARBA" id="ARBA00023125"/>
    </source>
</evidence>
<evidence type="ECO:0000259" key="4">
    <source>
        <dbReference type="PROSITE" id="PS51755"/>
    </source>
</evidence>
<dbReference type="GO" id="GO:0000160">
    <property type="term" value="P:phosphorelay signal transduction system"/>
    <property type="evidence" value="ECO:0007669"/>
    <property type="project" value="InterPro"/>
</dbReference>
<keyword evidence="1 2" id="KW-0238">DNA-binding</keyword>
<evidence type="ECO:0000256" key="3">
    <source>
        <dbReference type="SAM" id="Phobius"/>
    </source>
</evidence>
<dbReference type="Proteomes" id="UP000535589">
    <property type="component" value="Unassembled WGS sequence"/>
</dbReference>
<dbReference type="Pfam" id="PF00486">
    <property type="entry name" value="Trans_reg_C"/>
    <property type="match status" value="1"/>
</dbReference>
<gene>
    <name evidence="5" type="ORF">HGP28_02770</name>
</gene>
<keyword evidence="3" id="KW-0472">Membrane</keyword>
<evidence type="ECO:0000313" key="5">
    <source>
        <dbReference type="EMBL" id="NLS11812.1"/>
    </source>
</evidence>
<dbReference type="AlphaFoldDB" id="A0A7X8YFZ3"/>
<dbReference type="Gene3D" id="1.10.10.10">
    <property type="entry name" value="Winged helix-like DNA-binding domain superfamily/Winged helix DNA-binding domain"/>
    <property type="match status" value="1"/>
</dbReference>
<dbReference type="PROSITE" id="PS51755">
    <property type="entry name" value="OMPR_PHOB"/>
    <property type="match status" value="1"/>
</dbReference>
<comment type="caution">
    <text evidence="5">The sequence shown here is derived from an EMBL/GenBank/DDBJ whole genome shotgun (WGS) entry which is preliminary data.</text>
</comment>
<evidence type="ECO:0000313" key="6">
    <source>
        <dbReference type="Proteomes" id="UP000535589"/>
    </source>
</evidence>
<dbReference type="InterPro" id="IPR036388">
    <property type="entry name" value="WH-like_DNA-bd_sf"/>
</dbReference>
<feature type="DNA-binding region" description="OmpR/PhoB-type" evidence="2">
    <location>
        <begin position="2"/>
        <end position="99"/>
    </location>
</feature>
<dbReference type="GO" id="GO:0006355">
    <property type="term" value="P:regulation of DNA-templated transcription"/>
    <property type="evidence" value="ECO:0007669"/>
    <property type="project" value="InterPro"/>
</dbReference>
<evidence type="ECO:0000256" key="2">
    <source>
        <dbReference type="PROSITE-ProRule" id="PRU01091"/>
    </source>
</evidence>
<keyword evidence="3" id="KW-1133">Transmembrane helix</keyword>
<feature type="domain" description="OmpR/PhoB-type" evidence="4">
    <location>
        <begin position="2"/>
        <end position="99"/>
    </location>
</feature>
<organism evidence="5 6">
    <name type="scientific">Vibrio agarilyticus</name>
    <dbReference type="NCBI Taxonomy" id="2726741"/>
    <lineage>
        <taxon>Bacteria</taxon>
        <taxon>Pseudomonadati</taxon>
        <taxon>Pseudomonadota</taxon>
        <taxon>Gammaproteobacteria</taxon>
        <taxon>Vibrionales</taxon>
        <taxon>Vibrionaceae</taxon>
        <taxon>Vibrio</taxon>
    </lineage>
</organism>